<proteinExistence type="predicted"/>
<name>A0ABR0EUP3_ZASCE</name>
<comment type="caution">
    <text evidence="2">The sequence shown here is derived from an EMBL/GenBank/DDBJ whole genome shotgun (WGS) entry which is preliminary data.</text>
</comment>
<evidence type="ECO:0000313" key="3">
    <source>
        <dbReference type="Proteomes" id="UP001305779"/>
    </source>
</evidence>
<accession>A0ABR0EUP3</accession>
<evidence type="ECO:0000313" key="2">
    <source>
        <dbReference type="EMBL" id="KAK4504985.1"/>
    </source>
</evidence>
<protein>
    <submittedName>
        <fullName evidence="2">Uncharacterized protein</fullName>
    </submittedName>
</protein>
<organism evidence="2 3">
    <name type="scientific">Zasmidium cellare</name>
    <name type="common">Wine cellar mold</name>
    <name type="synonym">Racodium cellare</name>
    <dbReference type="NCBI Taxonomy" id="395010"/>
    <lineage>
        <taxon>Eukaryota</taxon>
        <taxon>Fungi</taxon>
        <taxon>Dikarya</taxon>
        <taxon>Ascomycota</taxon>
        <taxon>Pezizomycotina</taxon>
        <taxon>Dothideomycetes</taxon>
        <taxon>Dothideomycetidae</taxon>
        <taxon>Mycosphaerellales</taxon>
        <taxon>Mycosphaerellaceae</taxon>
        <taxon>Zasmidium</taxon>
    </lineage>
</organism>
<evidence type="ECO:0000256" key="1">
    <source>
        <dbReference type="SAM" id="MobiDB-lite"/>
    </source>
</evidence>
<dbReference type="EMBL" id="JAXOVC010000002">
    <property type="protein sequence ID" value="KAK4504985.1"/>
    <property type="molecule type" value="Genomic_DNA"/>
</dbReference>
<feature type="region of interest" description="Disordered" evidence="1">
    <location>
        <begin position="49"/>
        <end position="136"/>
    </location>
</feature>
<keyword evidence="3" id="KW-1185">Reference proteome</keyword>
<reference evidence="2 3" key="1">
    <citation type="journal article" date="2023" name="G3 (Bethesda)">
        <title>A chromosome-level genome assembly of Zasmidium syzygii isolated from banana leaves.</title>
        <authorList>
            <person name="van Westerhoven A.C."/>
            <person name="Mehrabi R."/>
            <person name="Talebi R."/>
            <person name="Steentjes M.B.F."/>
            <person name="Corcolon B."/>
            <person name="Chong P.A."/>
            <person name="Kema G.H.J."/>
            <person name="Seidl M.F."/>
        </authorList>
    </citation>
    <scope>NUCLEOTIDE SEQUENCE [LARGE SCALE GENOMIC DNA]</scope>
    <source>
        <strain evidence="2 3">P124</strain>
    </source>
</reference>
<feature type="compositionally biased region" description="Pro residues" evidence="1">
    <location>
        <begin position="62"/>
        <end position="72"/>
    </location>
</feature>
<dbReference type="Proteomes" id="UP001305779">
    <property type="component" value="Unassembled WGS sequence"/>
</dbReference>
<gene>
    <name evidence="2" type="ORF">PRZ48_002948</name>
</gene>
<sequence length="206" mass="23386">MKLLALANYCEGPKAQEIKNVIAQLPTACYEERTSADNEISRLRQENTNLKQRLPIEAPAVRQPPRPPPTPRPSWKERETPRLAPSTASSITPRHDSICSPFYPPPPPLPKELFPEAWQPPPKRRREETPAPTPQRPRPMCTGCFQVAGACDGRSVCSVCRVRGYGCEYNECWDGKWCTDMKCTRLHPEQWSGDEEPRRIVKGKRG</sequence>